<reference evidence="2" key="1">
    <citation type="submission" date="2012-06" db="EMBL/GenBank/DDBJ databases">
        <title>Complete sequence of Desulfitobacterium dehalogenans ATCC 51507.</title>
        <authorList>
            <person name="Lucas S."/>
            <person name="Han J."/>
            <person name="Lapidus A."/>
            <person name="Cheng J.-F."/>
            <person name="Goodwin L."/>
            <person name="Pitluck S."/>
            <person name="Peters L."/>
            <person name="Ovchinnikova G."/>
            <person name="Teshima H."/>
            <person name="Detter J.C."/>
            <person name="Han C."/>
            <person name="Tapia R."/>
            <person name="Land M."/>
            <person name="Hauser L."/>
            <person name="Kyrpides N."/>
            <person name="Ivanova N."/>
            <person name="Pagani I."/>
            <person name="Kruse T."/>
            <person name="de Vos W.M."/>
            <person name="Smidt H."/>
            <person name="Woyke T."/>
        </authorList>
    </citation>
    <scope>NUCLEOTIDE SEQUENCE [LARGE SCALE GENOMIC DNA]</scope>
    <source>
        <strain evidence="2">ATCC 51507 / DSM 9161 / JW/IU-DC1</strain>
    </source>
</reference>
<dbReference type="KEGG" id="ddh:Desde_1388"/>
<dbReference type="AlphaFoldDB" id="I4A777"/>
<organism evidence="1 2">
    <name type="scientific">Desulfitobacterium dehalogenans (strain ATCC 51507 / DSM 9161 / JW/IU-DC1)</name>
    <dbReference type="NCBI Taxonomy" id="756499"/>
    <lineage>
        <taxon>Bacteria</taxon>
        <taxon>Bacillati</taxon>
        <taxon>Bacillota</taxon>
        <taxon>Clostridia</taxon>
        <taxon>Eubacteriales</taxon>
        <taxon>Desulfitobacteriaceae</taxon>
        <taxon>Desulfitobacterium</taxon>
    </lineage>
</organism>
<accession>I4A777</accession>
<reference evidence="1 2" key="2">
    <citation type="journal article" date="2015" name="J. Bacteriol.">
        <title>Genomic, proteomic, and biochemical analysis of the organohalide respiratory pathway in Desulfitobacterium dehalogenans.</title>
        <authorList>
            <person name="Kruse T."/>
            <person name="van de Pas B.A."/>
            <person name="Atteia A."/>
            <person name="Krab K."/>
            <person name="Hagen W.R."/>
            <person name="Goodwin L."/>
            <person name="Chain P."/>
            <person name="Boeren S."/>
            <person name="Maphosa F."/>
            <person name="Schraa G."/>
            <person name="de Vos W.M."/>
            <person name="van der Oost J."/>
            <person name="Smidt H."/>
            <person name="Stams A.J."/>
        </authorList>
    </citation>
    <scope>NUCLEOTIDE SEQUENCE [LARGE SCALE GENOMIC DNA]</scope>
    <source>
        <strain evidence="2">ATCC 51507 / DSM 9161 / JW/IU-DC1</strain>
    </source>
</reference>
<dbReference type="EMBL" id="CP003348">
    <property type="protein sequence ID" value="AFL99811.1"/>
    <property type="molecule type" value="Genomic_DNA"/>
</dbReference>
<name>I4A777_DESDJ</name>
<sequence>MNEDTKRMFHGISTTSIERYLLLKGWDRDYQFKNPNLLSFIYKPLNKRIAISASDKFQDFYFTLESALQTISLIQNKSIGEIIKEISNVYFDKMEFRIISSLTEDGKMPLKYASECIEGITELILYSACAEQNAQPICFRATNFAKDYLQNFKLAQTDVGSFVINVDIQVVDDVEEQLVLEGCTPPIPFEHKIVERIFTAIEQVNDIVERQQVISDVAETAYKTGITANMCDALLKMKPENGEAEINATLKYASLLTIGKDESKSIDIGNHHFWTIDELAKIYRDKVLYDDVILTGVVKSLSKKDVEETTEKTIRLLTNYNGKYRVIFMELPDEEHRIACDAYRDDLEVEVSGELDMSNRTWVLSKIKYFKII</sequence>
<protein>
    <submittedName>
        <fullName evidence="1">Uncharacterized protein</fullName>
    </submittedName>
</protein>
<dbReference type="HOGENOM" id="CLU_053308_0_0_9"/>
<evidence type="ECO:0000313" key="2">
    <source>
        <dbReference type="Proteomes" id="UP000006053"/>
    </source>
</evidence>
<dbReference type="RefSeq" id="WP_014793301.1">
    <property type="nucleotide sequence ID" value="NC_018017.1"/>
</dbReference>
<dbReference type="eggNOG" id="ENOG502ZBTI">
    <property type="taxonomic scope" value="Bacteria"/>
</dbReference>
<dbReference type="STRING" id="756499.Desde_1388"/>
<evidence type="ECO:0000313" key="1">
    <source>
        <dbReference type="EMBL" id="AFL99811.1"/>
    </source>
</evidence>
<keyword evidence="2" id="KW-1185">Reference proteome</keyword>
<dbReference type="Proteomes" id="UP000006053">
    <property type="component" value="Chromosome"/>
</dbReference>
<gene>
    <name evidence="1" type="ordered locus">Desde_1388</name>
</gene>
<proteinExistence type="predicted"/>